<evidence type="ECO:0000313" key="3">
    <source>
        <dbReference type="Proteomes" id="UP001163739"/>
    </source>
</evidence>
<dbReference type="RefSeq" id="WP_265046587.1">
    <property type="nucleotide sequence ID" value="NZ_CP100390.1"/>
</dbReference>
<sequence>MPIMIPGFLKTSKTELTPQQRSFKLFAIGALLLLGGLSMVLAAHFYIPPSLKQEIITLISLVIAFFGAIMAITGYIKLLLSRINHFINRS</sequence>
<organism evidence="2 3">
    <name type="scientific">Alkalimarinus alittae</name>
    <dbReference type="NCBI Taxonomy" id="2961619"/>
    <lineage>
        <taxon>Bacteria</taxon>
        <taxon>Pseudomonadati</taxon>
        <taxon>Pseudomonadota</taxon>
        <taxon>Gammaproteobacteria</taxon>
        <taxon>Alteromonadales</taxon>
        <taxon>Alteromonadaceae</taxon>
        <taxon>Alkalimarinus</taxon>
    </lineage>
</organism>
<keyword evidence="3" id="KW-1185">Reference proteome</keyword>
<accession>A0ABY6MZ37</accession>
<keyword evidence="1" id="KW-0472">Membrane</keyword>
<evidence type="ECO:0000256" key="1">
    <source>
        <dbReference type="SAM" id="Phobius"/>
    </source>
</evidence>
<dbReference type="Proteomes" id="UP001163739">
    <property type="component" value="Chromosome"/>
</dbReference>
<keyword evidence="1" id="KW-0812">Transmembrane</keyword>
<evidence type="ECO:0000313" key="2">
    <source>
        <dbReference type="EMBL" id="UZE95098.1"/>
    </source>
</evidence>
<protein>
    <submittedName>
        <fullName evidence="2">Uncharacterized protein</fullName>
    </submittedName>
</protein>
<feature type="transmembrane region" description="Helical" evidence="1">
    <location>
        <begin position="58"/>
        <end position="80"/>
    </location>
</feature>
<gene>
    <name evidence="2" type="ORF">NKI27_13605</name>
</gene>
<keyword evidence="1" id="KW-1133">Transmembrane helix</keyword>
<proteinExistence type="predicted"/>
<name>A0ABY6MZ37_9ALTE</name>
<dbReference type="EMBL" id="CP100390">
    <property type="protein sequence ID" value="UZE95098.1"/>
    <property type="molecule type" value="Genomic_DNA"/>
</dbReference>
<reference evidence="2" key="1">
    <citation type="submission" date="2022-06" db="EMBL/GenBank/DDBJ databases">
        <title>Alkalimarinus sp. nov., isolated from gut of a Alitta virens.</title>
        <authorList>
            <person name="Yang A.I."/>
            <person name="Shin N.-R."/>
        </authorList>
    </citation>
    <scope>NUCLEOTIDE SEQUENCE</scope>
    <source>
        <strain evidence="2">A2M4</strain>
    </source>
</reference>